<dbReference type="OrthoDB" id="9781349at2"/>
<evidence type="ECO:0000256" key="1">
    <source>
        <dbReference type="SAM" id="Phobius"/>
    </source>
</evidence>
<feature type="transmembrane region" description="Helical" evidence="1">
    <location>
        <begin position="252"/>
        <end position="277"/>
    </location>
</feature>
<dbReference type="AlphaFoldDB" id="A0A5C5XGF3"/>
<accession>A0A5C5XGF3</accession>
<sequence length="502" mass="53096">MFEFAGNLLSLQAIGLMMLGTSLGVMVGAIPGLTGAMLIALSLPLTFSMSGSDALVLLVSMYVGSVSGGLITATLLRIPGTPASMMTTLDGYPMAQAGRPGRALGLGVAASLMGGIISWCFLILLSGPLAEFSLQLGPFEFFSLVLMAMVLIASISGESLSKGLLAGFLGILTAMPGASPATGHTRLTFGFHELNDGFKLLPVLIGLFAVNQIFSEILKIHQPTQKLVVSTEGIFLTLNDWRKHFLNMLRSSVIGTFIGILPGIGANIGSVIAYSAAKNSSKNPQEFGQGAEAGIIASEAANNATVGGALIPLIALGIPGSVIDAILLGAFVIHGLQPGPLLFEQNPEVVYTIMGTMLFANIFMFAFMLCTLKWLSKLAEVPPAFLVPVILTFCVVGSYALANRMFDVWVMLGFGIVGFLMEKAKLPLAPFVIGFVLAPIGEEHLCEGLMQTAGSYWPLFTRPISLLFTSCALTLLCWSLWKHSRRRNIESPASIIQNSESA</sequence>
<evidence type="ECO:0000313" key="4">
    <source>
        <dbReference type="Proteomes" id="UP000316095"/>
    </source>
</evidence>
<feature type="transmembrane region" description="Helical" evidence="1">
    <location>
        <begin position="349"/>
        <end position="375"/>
    </location>
</feature>
<feature type="transmembrane region" description="Helical" evidence="1">
    <location>
        <begin position="21"/>
        <end position="43"/>
    </location>
</feature>
<dbReference type="InterPro" id="IPR002823">
    <property type="entry name" value="DUF112_TM"/>
</dbReference>
<feature type="transmembrane region" description="Helical" evidence="1">
    <location>
        <begin position="136"/>
        <end position="156"/>
    </location>
</feature>
<feature type="transmembrane region" description="Helical" evidence="1">
    <location>
        <begin position="163"/>
        <end position="180"/>
    </location>
</feature>
<feature type="transmembrane region" description="Helical" evidence="1">
    <location>
        <begin position="460"/>
        <end position="481"/>
    </location>
</feature>
<protein>
    <submittedName>
        <fullName evidence="3">Tripartite tricarboxylate transporter TctA family protein</fullName>
    </submittedName>
</protein>
<feature type="transmembrane region" description="Helical" evidence="1">
    <location>
        <begin position="103"/>
        <end position="124"/>
    </location>
</feature>
<comment type="caution">
    <text evidence="3">The sequence shown here is derived from an EMBL/GenBank/DDBJ whole genome shotgun (WGS) entry which is preliminary data.</text>
</comment>
<keyword evidence="1" id="KW-0472">Membrane</keyword>
<dbReference type="EMBL" id="SJPG01000001">
    <property type="protein sequence ID" value="TWT61759.1"/>
    <property type="molecule type" value="Genomic_DNA"/>
</dbReference>
<name>A0A5C5XGF3_9PLAN</name>
<proteinExistence type="predicted"/>
<keyword evidence="1" id="KW-0812">Transmembrane</keyword>
<keyword evidence="4" id="KW-1185">Reference proteome</keyword>
<feature type="domain" description="DUF112" evidence="2">
    <location>
        <begin position="15"/>
        <end position="433"/>
    </location>
</feature>
<dbReference type="PANTHER" id="PTHR35342:SF5">
    <property type="entry name" value="TRICARBOXYLIC TRANSPORT PROTEIN"/>
    <property type="match status" value="1"/>
</dbReference>
<feature type="transmembrane region" description="Helical" evidence="1">
    <location>
        <begin position="55"/>
        <end position="76"/>
    </location>
</feature>
<feature type="transmembrane region" description="Helical" evidence="1">
    <location>
        <begin position="381"/>
        <end position="402"/>
    </location>
</feature>
<evidence type="ECO:0000313" key="3">
    <source>
        <dbReference type="EMBL" id="TWT61759.1"/>
    </source>
</evidence>
<dbReference type="RefSeq" id="WP_146503705.1">
    <property type="nucleotide sequence ID" value="NZ_SJPG01000001.1"/>
</dbReference>
<reference evidence="3 4" key="1">
    <citation type="submission" date="2019-02" db="EMBL/GenBank/DDBJ databases">
        <title>Deep-cultivation of Planctomycetes and their phenomic and genomic characterization uncovers novel biology.</title>
        <authorList>
            <person name="Wiegand S."/>
            <person name="Jogler M."/>
            <person name="Boedeker C."/>
            <person name="Pinto D."/>
            <person name="Vollmers J."/>
            <person name="Rivas-Marin E."/>
            <person name="Kohn T."/>
            <person name="Peeters S.H."/>
            <person name="Heuer A."/>
            <person name="Rast P."/>
            <person name="Oberbeckmann S."/>
            <person name="Bunk B."/>
            <person name="Jeske O."/>
            <person name="Meyerdierks A."/>
            <person name="Storesund J.E."/>
            <person name="Kallscheuer N."/>
            <person name="Luecker S."/>
            <person name="Lage O.M."/>
            <person name="Pohl T."/>
            <person name="Merkel B.J."/>
            <person name="Hornburger P."/>
            <person name="Mueller R.-W."/>
            <person name="Bruemmer F."/>
            <person name="Labrenz M."/>
            <person name="Spormann A.M."/>
            <person name="Op Den Camp H."/>
            <person name="Overmann J."/>
            <person name="Amann R."/>
            <person name="Jetten M.S.M."/>
            <person name="Mascher T."/>
            <person name="Medema M.H."/>
            <person name="Devos D.P."/>
            <person name="Kaster A.-K."/>
            <person name="Ovreas L."/>
            <person name="Rohde M."/>
            <person name="Galperin M.Y."/>
            <person name="Jogler C."/>
        </authorList>
    </citation>
    <scope>NUCLEOTIDE SEQUENCE [LARGE SCALE GENOMIC DNA]</scope>
    <source>
        <strain evidence="3 4">Pan54</strain>
    </source>
</reference>
<feature type="transmembrane region" description="Helical" evidence="1">
    <location>
        <begin position="309"/>
        <end position="337"/>
    </location>
</feature>
<evidence type="ECO:0000259" key="2">
    <source>
        <dbReference type="Pfam" id="PF01970"/>
    </source>
</evidence>
<gene>
    <name evidence="3" type="ORF">Pan54_24960</name>
</gene>
<dbReference type="Pfam" id="PF01970">
    <property type="entry name" value="TctA"/>
    <property type="match status" value="1"/>
</dbReference>
<keyword evidence="1" id="KW-1133">Transmembrane helix</keyword>
<organism evidence="3 4">
    <name type="scientific">Rubinisphaera italica</name>
    <dbReference type="NCBI Taxonomy" id="2527969"/>
    <lineage>
        <taxon>Bacteria</taxon>
        <taxon>Pseudomonadati</taxon>
        <taxon>Planctomycetota</taxon>
        <taxon>Planctomycetia</taxon>
        <taxon>Planctomycetales</taxon>
        <taxon>Planctomycetaceae</taxon>
        <taxon>Rubinisphaera</taxon>
    </lineage>
</organism>
<dbReference type="Proteomes" id="UP000316095">
    <property type="component" value="Unassembled WGS sequence"/>
</dbReference>
<dbReference type="PANTHER" id="PTHR35342">
    <property type="entry name" value="TRICARBOXYLIC TRANSPORT PROTEIN"/>
    <property type="match status" value="1"/>
</dbReference>